<dbReference type="EMBL" id="JACEFO010001653">
    <property type="protein sequence ID" value="KAF8725499.1"/>
    <property type="molecule type" value="Genomic_DNA"/>
</dbReference>
<evidence type="ECO:0000313" key="2">
    <source>
        <dbReference type="EMBL" id="KAF8725499.1"/>
    </source>
</evidence>
<proteinExistence type="predicted"/>
<comment type="caution">
    <text evidence="2">The sequence shown here is derived from an EMBL/GenBank/DDBJ whole genome shotgun (WGS) entry which is preliminary data.</text>
</comment>
<dbReference type="AlphaFoldDB" id="A0A835F1B8"/>
<name>A0A835F1B8_9POAL</name>
<gene>
    <name evidence="2" type="ORF">HU200_020026</name>
</gene>
<keyword evidence="3" id="KW-1185">Reference proteome</keyword>
<organism evidence="2 3">
    <name type="scientific">Digitaria exilis</name>
    <dbReference type="NCBI Taxonomy" id="1010633"/>
    <lineage>
        <taxon>Eukaryota</taxon>
        <taxon>Viridiplantae</taxon>
        <taxon>Streptophyta</taxon>
        <taxon>Embryophyta</taxon>
        <taxon>Tracheophyta</taxon>
        <taxon>Spermatophyta</taxon>
        <taxon>Magnoliopsida</taxon>
        <taxon>Liliopsida</taxon>
        <taxon>Poales</taxon>
        <taxon>Poaceae</taxon>
        <taxon>PACMAD clade</taxon>
        <taxon>Panicoideae</taxon>
        <taxon>Panicodae</taxon>
        <taxon>Paniceae</taxon>
        <taxon>Anthephorinae</taxon>
        <taxon>Digitaria</taxon>
    </lineage>
</organism>
<sequence length="259" mass="28058">MSCWAAGRSSSASAMAGNGGAKPAAARGGKRVAFGDITNIFRGRGRSSSGSAATEAKLSSTKSVDVKDKGCQRNVNTERGSIRKPASDQFDWAVSHHDTVLQKENAFFPSVPIVVPMDASLPGLSEDSVSMEDAMSTSNSIESPDLEFLNDSDPSMAASLHCWAEDKLHISDNKEVAGLFACGSGAVLVRLLFNILNLHSLFIAAAFNWRKHISDLDSNYEDPQLCATLAYEICENLRESEVIRFSLTLFLMIYYICVF</sequence>
<feature type="region of interest" description="Disordered" evidence="1">
    <location>
        <begin position="44"/>
        <end position="82"/>
    </location>
</feature>
<feature type="region of interest" description="Disordered" evidence="1">
    <location>
        <begin position="1"/>
        <end position="27"/>
    </location>
</feature>
<protein>
    <submittedName>
        <fullName evidence="2">Uncharacterized protein</fullName>
    </submittedName>
</protein>
<dbReference type="Proteomes" id="UP000636709">
    <property type="component" value="Unassembled WGS sequence"/>
</dbReference>
<accession>A0A835F1B8</accession>
<reference evidence="2" key="1">
    <citation type="submission" date="2020-07" db="EMBL/GenBank/DDBJ databases">
        <title>Genome sequence and genetic diversity analysis of an under-domesticated orphan crop, white fonio (Digitaria exilis).</title>
        <authorList>
            <person name="Bennetzen J.L."/>
            <person name="Chen S."/>
            <person name="Ma X."/>
            <person name="Wang X."/>
            <person name="Yssel A.E.J."/>
            <person name="Chaluvadi S.R."/>
            <person name="Johnson M."/>
            <person name="Gangashetty P."/>
            <person name="Hamidou F."/>
            <person name="Sanogo M.D."/>
            <person name="Zwaenepoel A."/>
            <person name="Wallace J."/>
            <person name="Van De Peer Y."/>
            <person name="Van Deynze A."/>
        </authorList>
    </citation>
    <scope>NUCLEOTIDE SEQUENCE</scope>
    <source>
        <tissue evidence="2">Leaves</tissue>
    </source>
</reference>
<evidence type="ECO:0000313" key="3">
    <source>
        <dbReference type="Proteomes" id="UP000636709"/>
    </source>
</evidence>
<evidence type="ECO:0000256" key="1">
    <source>
        <dbReference type="SAM" id="MobiDB-lite"/>
    </source>
</evidence>